<dbReference type="EMBL" id="BARS01015611">
    <property type="protein sequence ID" value="GAF92401.1"/>
    <property type="molecule type" value="Genomic_DNA"/>
</dbReference>
<comment type="caution">
    <text evidence="2">The sequence shown here is derived from an EMBL/GenBank/DDBJ whole genome shotgun (WGS) entry which is preliminary data.</text>
</comment>
<sequence length="55" mass="5810">ESCPRSGADWIEHFTRFCESGTIPEDSQASVEQSIEEAKKRSGGTGAPPPGKTGC</sequence>
<dbReference type="AlphaFoldDB" id="X0TZ43"/>
<gene>
    <name evidence="2" type="ORF">S01H1_25805</name>
</gene>
<protein>
    <submittedName>
        <fullName evidence="2">Uncharacterized protein</fullName>
    </submittedName>
</protein>
<proteinExistence type="predicted"/>
<evidence type="ECO:0000313" key="2">
    <source>
        <dbReference type="EMBL" id="GAF92401.1"/>
    </source>
</evidence>
<accession>X0TZ43</accession>
<name>X0TZ43_9ZZZZ</name>
<feature type="region of interest" description="Disordered" evidence="1">
    <location>
        <begin position="21"/>
        <end position="55"/>
    </location>
</feature>
<reference evidence="2" key="1">
    <citation type="journal article" date="2014" name="Front. Microbiol.">
        <title>High frequency of phylogenetically diverse reductive dehalogenase-homologous genes in deep subseafloor sedimentary metagenomes.</title>
        <authorList>
            <person name="Kawai M."/>
            <person name="Futagami T."/>
            <person name="Toyoda A."/>
            <person name="Takaki Y."/>
            <person name="Nishi S."/>
            <person name="Hori S."/>
            <person name="Arai W."/>
            <person name="Tsubouchi T."/>
            <person name="Morono Y."/>
            <person name="Uchiyama I."/>
            <person name="Ito T."/>
            <person name="Fujiyama A."/>
            <person name="Inagaki F."/>
            <person name="Takami H."/>
        </authorList>
    </citation>
    <scope>NUCLEOTIDE SEQUENCE</scope>
    <source>
        <strain evidence="2">Expedition CK06-06</strain>
    </source>
</reference>
<feature type="non-terminal residue" evidence="2">
    <location>
        <position position="1"/>
    </location>
</feature>
<organism evidence="2">
    <name type="scientific">marine sediment metagenome</name>
    <dbReference type="NCBI Taxonomy" id="412755"/>
    <lineage>
        <taxon>unclassified sequences</taxon>
        <taxon>metagenomes</taxon>
        <taxon>ecological metagenomes</taxon>
    </lineage>
</organism>
<evidence type="ECO:0000256" key="1">
    <source>
        <dbReference type="SAM" id="MobiDB-lite"/>
    </source>
</evidence>